<evidence type="ECO:0000259" key="9">
    <source>
        <dbReference type="Pfam" id="PF05957"/>
    </source>
</evidence>
<evidence type="ECO:0000256" key="4">
    <source>
        <dbReference type="ARBA" id="ARBA00022519"/>
    </source>
</evidence>
<organism evidence="11 12">
    <name type="scientific">Opitutus terrae (strain DSM 11246 / JCM 15787 / PB90-1)</name>
    <dbReference type="NCBI Taxonomy" id="452637"/>
    <lineage>
        <taxon>Bacteria</taxon>
        <taxon>Pseudomonadati</taxon>
        <taxon>Verrucomicrobiota</taxon>
        <taxon>Opitutia</taxon>
        <taxon>Opitutales</taxon>
        <taxon>Opitutaceae</taxon>
        <taxon>Opitutus</taxon>
    </lineage>
</organism>
<keyword evidence="5 8" id="KW-0812">Transmembrane</keyword>
<dbReference type="InterPro" id="IPR010279">
    <property type="entry name" value="YqjD/ElaB"/>
</dbReference>
<dbReference type="eggNOG" id="COG4575">
    <property type="taxonomic scope" value="Bacteria"/>
</dbReference>
<keyword evidence="3" id="KW-1003">Cell membrane</keyword>
<dbReference type="AlphaFoldDB" id="B1ZNL5"/>
<evidence type="ECO:0000256" key="7">
    <source>
        <dbReference type="ARBA" id="ARBA00023136"/>
    </source>
</evidence>
<dbReference type="KEGG" id="ote:Oter_1161"/>
<dbReference type="GO" id="GO:0005886">
    <property type="term" value="C:plasma membrane"/>
    <property type="evidence" value="ECO:0007669"/>
    <property type="project" value="UniProtKB-SubCell"/>
</dbReference>
<keyword evidence="6 8" id="KW-1133">Transmembrane helix</keyword>
<evidence type="ECO:0000256" key="6">
    <source>
        <dbReference type="ARBA" id="ARBA00022989"/>
    </source>
</evidence>
<feature type="domain" description="DUF883" evidence="10">
    <location>
        <begin position="79"/>
        <end position="107"/>
    </location>
</feature>
<keyword evidence="12" id="KW-1185">Reference proteome</keyword>
<dbReference type="Pfam" id="PF05957">
    <property type="entry name" value="DUF883"/>
    <property type="match status" value="1"/>
</dbReference>
<keyword evidence="4" id="KW-0997">Cell inner membrane</keyword>
<dbReference type="PANTHER" id="PTHR35893">
    <property type="entry name" value="INNER MEMBRANE PROTEIN-RELATED"/>
    <property type="match status" value="1"/>
</dbReference>
<evidence type="ECO:0000313" key="11">
    <source>
        <dbReference type="EMBL" id="ACB74449.1"/>
    </source>
</evidence>
<dbReference type="GO" id="GO:0043022">
    <property type="term" value="F:ribosome binding"/>
    <property type="evidence" value="ECO:0007669"/>
    <property type="project" value="InterPro"/>
</dbReference>
<dbReference type="InterPro" id="IPR043604">
    <property type="entry name" value="DUF883_N"/>
</dbReference>
<feature type="transmembrane region" description="Helical" evidence="8">
    <location>
        <begin position="88"/>
        <end position="105"/>
    </location>
</feature>
<evidence type="ECO:0000256" key="1">
    <source>
        <dbReference type="ARBA" id="ARBA00004377"/>
    </source>
</evidence>
<dbReference type="InterPro" id="IPR043605">
    <property type="entry name" value="DUF883_C"/>
</dbReference>
<evidence type="ECO:0000259" key="10">
    <source>
        <dbReference type="Pfam" id="PF19029"/>
    </source>
</evidence>
<keyword evidence="7 8" id="KW-0472">Membrane</keyword>
<dbReference type="STRING" id="452637.Oter_1161"/>
<gene>
    <name evidence="11" type="ordered locus">Oter_1161</name>
</gene>
<comment type="similarity">
    <text evidence="2">Belongs to the ElaB/YgaM/YqjD family.</text>
</comment>
<name>B1ZNL5_OPITP</name>
<proteinExistence type="inferred from homology"/>
<evidence type="ECO:0000256" key="3">
    <source>
        <dbReference type="ARBA" id="ARBA00022475"/>
    </source>
</evidence>
<evidence type="ECO:0000256" key="8">
    <source>
        <dbReference type="SAM" id="Phobius"/>
    </source>
</evidence>
<dbReference type="PANTHER" id="PTHR35893:SF3">
    <property type="entry name" value="INNER MEMBRANE PROTEIN"/>
    <property type="match status" value="1"/>
</dbReference>
<reference evidence="11 12" key="1">
    <citation type="journal article" date="2011" name="J. Bacteriol.">
        <title>Genome sequence of the verrucomicrobium Opitutus terrae PB90-1, an abundant inhabitant of rice paddy soil ecosystems.</title>
        <authorList>
            <person name="van Passel M.W."/>
            <person name="Kant R."/>
            <person name="Palva A."/>
            <person name="Copeland A."/>
            <person name="Lucas S."/>
            <person name="Lapidus A."/>
            <person name="Glavina del Rio T."/>
            <person name="Pitluck S."/>
            <person name="Goltsman E."/>
            <person name="Clum A."/>
            <person name="Sun H."/>
            <person name="Schmutz J."/>
            <person name="Larimer F.W."/>
            <person name="Land M.L."/>
            <person name="Hauser L."/>
            <person name="Kyrpides N."/>
            <person name="Mikhailova N."/>
            <person name="Richardson P.P."/>
            <person name="Janssen P.H."/>
            <person name="de Vos W.M."/>
            <person name="Smidt H."/>
        </authorList>
    </citation>
    <scope>NUCLEOTIDE SEQUENCE [LARGE SCALE GENOMIC DNA]</scope>
    <source>
        <strain evidence="12">DSM 11246 / JCM 15787 / PB90-1</strain>
    </source>
</reference>
<dbReference type="Pfam" id="PF19029">
    <property type="entry name" value="DUF883_C"/>
    <property type="match status" value="1"/>
</dbReference>
<comment type="subcellular location">
    <subcellularLocation>
        <location evidence="1">Cell inner membrane</location>
        <topology evidence="1">Single-pass membrane protein</topology>
    </subcellularLocation>
</comment>
<evidence type="ECO:0000256" key="2">
    <source>
        <dbReference type="ARBA" id="ARBA00010423"/>
    </source>
</evidence>
<protein>
    <recommendedName>
        <fullName evidence="13">DUF883 domain-containing protein</fullName>
    </recommendedName>
</protein>
<accession>B1ZNL5</accession>
<evidence type="ECO:0000256" key="5">
    <source>
        <dbReference type="ARBA" id="ARBA00022692"/>
    </source>
</evidence>
<dbReference type="HOGENOM" id="CLU_132623_0_1_0"/>
<sequence length="108" mass="11916">MNTHSSTLDSRQAREQVMEDLRALVADADLLVRATAGDVSEKAGQARERLAATLERAKASYIDLQEQSFRAARQALSKTDETIRTHPYESLGVGFGLGLLVGFLLRRK</sequence>
<feature type="domain" description="DUF883" evidence="9">
    <location>
        <begin position="15"/>
        <end position="66"/>
    </location>
</feature>
<dbReference type="EMBL" id="CP001032">
    <property type="protein sequence ID" value="ACB74449.1"/>
    <property type="molecule type" value="Genomic_DNA"/>
</dbReference>
<dbReference type="Proteomes" id="UP000007013">
    <property type="component" value="Chromosome"/>
</dbReference>
<evidence type="ECO:0000313" key="12">
    <source>
        <dbReference type="Proteomes" id="UP000007013"/>
    </source>
</evidence>
<evidence type="ECO:0008006" key="13">
    <source>
        <dbReference type="Google" id="ProtNLM"/>
    </source>
</evidence>